<protein>
    <submittedName>
        <fullName evidence="1">Uncharacterized protein</fullName>
    </submittedName>
</protein>
<proteinExistence type="predicted"/>
<organism evidence="1 2">
    <name type="scientific">Vespula maculifrons</name>
    <name type="common">Eastern yellow jacket</name>
    <name type="synonym">Wasp</name>
    <dbReference type="NCBI Taxonomy" id="7453"/>
    <lineage>
        <taxon>Eukaryota</taxon>
        <taxon>Metazoa</taxon>
        <taxon>Ecdysozoa</taxon>
        <taxon>Arthropoda</taxon>
        <taxon>Hexapoda</taxon>
        <taxon>Insecta</taxon>
        <taxon>Pterygota</taxon>
        <taxon>Neoptera</taxon>
        <taxon>Endopterygota</taxon>
        <taxon>Hymenoptera</taxon>
        <taxon>Apocrita</taxon>
        <taxon>Aculeata</taxon>
        <taxon>Vespoidea</taxon>
        <taxon>Vespidae</taxon>
        <taxon>Vespinae</taxon>
        <taxon>Vespula</taxon>
    </lineage>
</organism>
<gene>
    <name evidence="1" type="ORF">V1477_003479</name>
</gene>
<sequence>MSIECYQTMTSESLVVVKSILLLFTRIGHRKLVDDVKCLTDYLFTDIAMQLRIDSHLQA</sequence>
<comment type="caution">
    <text evidence="1">The sequence shown here is derived from an EMBL/GenBank/DDBJ whole genome shotgun (WGS) entry which is preliminary data.</text>
</comment>
<reference evidence="1 2" key="1">
    <citation type="journal article" date="2024" name="Ann. Entomol. Soc. Am.">
        <title>Genomic analyses of the southern and eastern yellowjacket wasps (Hymenoptera: Vespidae) reveal evolutionary signatures of social life.</title>
        <authorList>
            <person name="Catto M.A."/>
            <person name="Caine P.B."/>
            <person name="Orr S.E."/>
            <person name="Hunt B.G."/>
            <person name="Goodisman M.A.D."/>
        </authorList>
    </citation>
    <scope>NUCLEOTIDE SEQUENCE [LARGE SCALE GENOMIC DNA]</scope>
    <source>
        <strain evidence="1">232</strain>
        <tissue evidence="1">Head and thorax</tissue>
    </source>
</reference>
<dbReference type="EMBL" id="JAYRBN010000032">
    <property type="protein sequence ID" value="KAL2748194.1"/>
    <property type="molecule type" value="Genomic_DNA"/>
</dbReference>
<accession>A0ABD2CST7</accession>
<dbReference type="AlphaFoldDB" id="A0ABD2CST7"/>
<keyword evidence="2" id="KW-1185">Reference proteome</keyword>
<name>A0ABD2CST7_VESMC</name>
<evidence type="ECO:0000313" key="2">
    <source>
        <dbReference type="Proteomes" id="UP001607303"/>
    </source>
</evidence>
<evidence type="ECO:0000313" key="1">
    <source>
        <dbReference type="EMBL" id="KAL2748194.1"/>
    </source>
</evidence>
<dbReference type="Proteomes" id="UP001607303">
    <property type="component" value="Unassembled WGS sequence"/>
</dbReference>